<gene>
    <name evidence="1" type="ORF">BHM03_00050899</name>
</gene>
<dbReference type="Proteomes" id="UP000290560">
    <property type="component" value="Unassembled WGS sequence"/>
</dbReference>
<reference evidence="1" key="1">
    <citation type="journal article" date="2018" name="Data Brief">
        <title>Genome sequence data from 17 accessions of Ensete ventricosum, a staple food crop for millions in Ethiopia.</title>
        <authorList>
            <person name="Yemataw Z."/>
            <person name="Muzemil S."/>
            <person name="Ambachew D."/>
            <person name="Tripathi L."/>
            <person name="Tesfaye K."/>
            <person name="Chala A."/>
            <person name="Farbos A."/>
            <person name="O'Neill P."/>
            <person name="Moore K."/>
            <person name="Grant M."/>
            <person name="Studholme D.J."/>
        </authorList>
    </citation>
    <scope>NUCLEOTIDE SEQUENCE [LARGE SCALE GENOMIC DNA]</scope>
    <source>
        <tissue evidence="1">Leaf</tissue>
    </source>
</reference>
<dbReference type="EMBL" id="KV876593">
    <property type="protein sequence ID" value="RZR75167.1"/>
    <property type="molecule type" value="Genomic_DNA"/>
</dbReference>
<sequence length="110" mass="12240">MLRRVGATIICFEHRELKVRYNWLVLDIRDERRSTLGACRSVAFPRGPEGSSGGSRGTSLSSHYRTGGYPCEGEAFCCTVKEVSSHEDRNNNLSSSFGDLLGDRLLPRNC</sequence>
<proteinExistence type="predicted"/>
<protein>
    <submittedName>
        <fullName evidence="1">Uncharacterized protein</fullName>
    </submittedName>
</protein>
<name>A0A445MLL7_ENSVE</name>
<evidence type="ECO:0000313" key="1">
    <source>
        <dbReference type="EMBL" id="RZR75167.1"/>
    </source>
</evidence>
<accession>A0A445MLL7</accession>
<dbReference type="AlphaFoldDB" id="A0A445MLL7"/>
<organism evidence="1">
    <name type="scientific">Ensete ventricosum</name>
    <name type="common">Abyssinian banana</name>
    <name type="synonym">Musa ensete</name>
    <dbReference type="NCBI Taxonomy" id="4639"/>
    <lineage>
        <taxon>Eukaryota</taxon>
        <taxon>Viridiplantae</taxon>
        <taxon>Streptophyta</taxon>
        <taxon>Embryophyta</taxon>
        <taxon>Tracheophyta</taxon>
        <taxon>Spermatophyta</taxon>
        <taxon>Magnoliopsida</taxon>
        <taxon>Liliopsida</taxon>
        <taxon>Zingiberales</taxon>
        <taxon>Musaceae</taxon>
        <taxon>Ensete</taxon>
    </lineage>
</organism>